<feature type="compositionally biased region" description="Basic residues" evidence="1">
    <location>
        <begin position="400"/>
        <end position="420"/>
    </location>
</feature>
<feature type="region of interest" description="Disordered" evidence="1">
    <location>
        <begin position="1"/>
        <end position="26"/>
    </location>
</feature>
<evidence type="ECO:0000256" key="1">
    <source>
        <dbReference type="SAM" id="MobiDB-lite"/>
    </source>
</evidence>
<evidence type="ECO:0000313" key="2">
    <source>
        <dbReference type="EMBL" id="CAA9280672.1"/>
    </source>
</evidence>
<sequence length="467" mass="52338">GTRRHAGLGRRRRAPRRTIDPQGRVDRRGRLDHRVVRLLHLRHRRRAGLPGLVLPGREPDGGRPAHLQCLRGRVPRPPHRRRRVGPLRRPRRAQEGVPRRAVHDGDRHDANRPPPDLRHHRDRGADHPHGAAVRAGSRGRRPVGRCGAARDRVRAQAQARVLRQLRPGRSAAGRDLRSGAVHRPGLAGRARRVRLLGLARPVPVLGAAHRRGALRPAQAGGHAGVQAAPGVAGRGGPAGRADRRRGAEELVADHRGVPPVPPADPARCRRVHRGQRDLLHLHRLRARLRHRGPRAVDDRGPRGHPDRLDHHGRGAALVRRPLRPDRPATHLPHGRHRHRGVGDPVLPAHRHRAGLGAHRRARGRPARPVDDVRAAGRVLLRDVQRPGPLQRRLAGLPDRRRPRRRVLARDRHRAAGRHRHDAVDLDLHDRARRPRDRVRVGADRDLRERHGGRRRGQRSAISDISSV</sequence>
<feature type="compositionally biased region" description="Basic residues" evidence="1">
    <location>
        <begin position="73"/>
        <end position="91"/>
    </location>
</feature>
<gene>
    <name evidence="2" type="ORF">AVDCRST_MAG54-3581</name>
</gene>
<feature type="region of interest" description="Disordered" evidence="1">
    <location>
        <begin position="389"/>
        <end position="467"/>
    </location>
</feature>
<protein>
    <submittedName>
        <fullName evidence="2">Uncharacterized MFS-type transporter</fullName>
    </submittedName>
</protein>
<feature type="region of interest" description="Disordered" evidence="1">
    <location>
        <begin position="220"/>
        <end position="241"/>
    </location>
</feature>
<organism evidence="2">
    <name type="scientific">uncultured Actinomycetospora sp</name>
    <dbReference type="NCBI Taxonomy" id="1135996"/>
    <lineage>
        <taxon>Bacteria</taxon>
        <taxon>Bacillati</taxon>
        <taxon>Actinomycetota</taxon>
        <taxon>Actinomycetes</taxon>
        <taxon>Pseudonocardiales</taxon>
        <taxon>Pseudonocardiaceae</taxon>
        <taxon>Actinomycetospora</taxon>
        <taxon>environmental samples</taxon>
    </lineage>
</organism>
<feature type="compositionally biased region" description="Basic residues" evidence="1">
    <location>
        <begin position="1"/>
        <end position="16"/>
    </location>
</feature>
<feature type="non-terminal residue" evidence="2">
    <location>
        <position position="467"/>
    </location>
</feature>
<accession>A0A6J4JHL9</accession>
<feature type="compositionally biased region" description="Basic and acidic residues" evidence="1">
    <location>
        <begin position="437"/>
        <end position="449"/>
    </location>
</feature>
<dbReference type="EMBL" id="CADCTH010000455">
    <property type="protein sequence ID" value="CAA9280672.1"/>
    <property type="molecule type" value="Genomic_DNA"/>
</dbReference>
<feature type="region of interest" description="Disordered" evidence="1">
    <location>
        <begin position="293"/>
        <end position="347"/>
    </location>
</feature>
<reference evidence="2" key="1">
    <citation type="submission" date="2020-02" db="EMBL/GenBank/DDBJ databases">
        <authorList>
            <person name="Meier V. D."/>
        </authorList>
    </citation>
    <scope>NUCLEOTIDE SEQUENCE</scope>
    <source>
        <strain evidence="2">AVDCRST_MAG54</strain>
    </source>
</reference>
<feature type="compositionally biased region" description="Basic and acidic residues" evidence="1">
    <location>
        <begin position="17"/>
        <end position="26"/>
    </location>
</feature>
<name>A0A6J4JHL9_9PSEU</name>
<feature type="region of interest" description="Disordered" evidence="1">
    <location>
        <begin position="50"/>
        <end position="151"/>
    </location>
</feature>
<feature type="compositionally biased region" description="Basic and acidic residues" evidence="1">
    <location>
        <begin position="92"/>
        <end position="129"/>
    </location>
</feature>
<dbReference type="AlphaFoldDB" id="A0A6J4JHL9"/>
<proteinExistence type="predicted"/>
<feature type="compositionally biased region" description="Low complexity" evidence="1">
    <location>
        <begin position="220"/>
        <end position="231"/>
    </location>
</feature>
<feature type="compositionally biased region" description="Basic and acidic residues" evidence="1">
    <location>
        <begin position="294"/>
        <end position="312"/>
    </location>
</feature>
<feature type="non-terminal residue" evidence="2">
    <location>
        <position position="1"/>
    </location>
</feature>